<dbReference type="Gene3D" id="3.40.1440.10">
    <property type="entry name" value="GIY-YIG endonuclease"/>
    <property type="match status" value="1"/>
</dbReference>
<comment type="caution">
    <text evidence="3">The sequence shown here is derived from an EMBL/GenBank/DDBJ whole genome shotgun (WGS) entry which is preliminary data.</text>
</comment>
<dbReference type="InterPro" id="IPR000305">
    <property type="entry name" value="GIY-YIG_endonuc"/>
</dbReference>
<dbReference type="STRING" id="1618436.UV59_C0050G0008"/>
<proteinExistence type="inferred from homology"/>
<dbReference type="PANTHER" id="PTHR34477">
    <property type="entry name" value="UPF0213 PROTEIN YHBQ"/>
    <property type="match status" value="1"/>
</dbReference>
<evidence type="ECO:0000259" key="2">
    <source>
        <dbReference type="PROSITE" id="PS50164"/>
    </source>
</evidence>
<dbReference type="Pfam" id="PF01541">
    <property type="entry name" value="GIY-YIG"/>
    <property type="match status" value="1"/>
</dbReference>
<sequence>MYEVYVLQSLIKNWYYVGLTSDKQRRIKQHNNGQVQSTKAYKPFRLVFSKVFTCRIDARDFEKFLKIRSNKEKLLKKLKLL</sequence>
<dbReference type="CDD" id="cd10449">
    <property type="entry name" value="GIY-YIG_SLX1_like"/>
    <property type="match status" value="1"/>
</dbReference>
<dbReference type="AlphaFoldDB" id="A0A0G1F8A9"/>
<dbReference type="Proteomes" id="UP000034543">
    <property type="component" value="Unassembled WGS sequence"/>
</dbReference>
<reference evidence="3 4" key="1">
    <citation type="journal article" date="2015" name="Nature">
        <title>rRNA introns, odd ribosomes, and small enigmatic genomes across a large radiation of phyla.</title>
        <authorList>
            <person name="Brown C.T."/>
            <person name="Hug L.A."/>
            <person name="Thomas B.C."/>
            <person name="Sharon I."/>
            <person name="Castelle C.J."/>
            <person name="Singh A."/>
            <person name="Wilkins M.J."/>
            <person name="Williams K.H."/>
            <person name="Banfield J.F."/>
        </authorList>
    </citation>
    <scope>NUCLEOTIDE SEQUENCE [LARGE SCALE GENOMIC DNA]</scope>
</reference>
<protein>
    <submittedName>
        <fullName evidence="3">Excinuclease ABC</fullName>
    </submittedName>
</protein>
<dbReference type="SUPFAM" id="SSF82771">
    <property type="entry name" value="GIY-YIG endonuclease"/>
    <property type="match status" value="1"/>
</dbReference>
<name>A0A0G1F8A9_9BACT</name>
<comment type="similarity">
    <text evidence="1">Belongs to the UPF0213 family.</text>
</comment>
<evidence type="ECO:0000256" key="1">
    <source>
        <dbReference type="ARBA" id="ARBA00007435"/>
    </source>
</evidence>
<accession>A0A0G1F8A9</accession>
<dbReference type="InterPro" id="IPR035901">
    <property type="entry name" value="GIY-YIG_endonuc_sf"/>
</dbReference>
<dbReference type="EMBL" id="LCFB01000050">
    <property type="protein sequence ID" value="KKS83073.1"/>
    <property type="molecule type" value="Genomic_DNA"/>
</dbReference>
<evidence type="ECO:0000313" key="3">
    <source>
        <dbReference type="EMBL" id="KKS83073.1"/>
    </source>
</evidence>
<evidence type="ECO:0000313" key="4">
    <source>
        <dbReference type="Proteomes" id="UP000034543"/>
    </source>
</evidence>
<organism evidence="3 4">
    <name type="scientific">Candidatus Gottesmanbacteria bacterium GW2011_GWA1_43_11</name>
    <dbReference type="NCBI Taxonomy" id="1618436"/>
    <lineage>
        <taxon>Bacteria</taxon>
        <taxon>Candidatus Gottesmaniibacteriota</taxon>
    </lineage>
</organism>
<dbReference type="InterPro" id="IPR050190">
    <property type="entry name" value="UPF0213_domain"/>
</dbReference>
<dbReference type="PROSITE" id="PS50164">
    <property type="entry name" value="GIY_YIG"/>
    <property type="match status" value="1"/>
</dbReference>
<gene>
    <name evidence="3" type="ORF">UV59_C0050G0008</name>
</gene>
<feature type="domain" description="GIY-YIG" evidence="2">
    <location>
        <begin position="1"/>
        <end position="75"/>
    </location>
</feature>
<dbReference type="PANTHER" id="PTHR34477:SF1">
    <property type="entry name" value="UPF0213 PROTEIN YHBQ"/>
    <property type="match status" value="1"/>
</dbReference>